<gene>
    <name evidence="1" type="ORF">L1987_55045</name>
</gene>
<evidence type="ECO:0000313" key="1">
    <source>
        <dbReference type="EMBL" id="KAI3755249.1"/>
    </source>
</evidence>
<evidence type="ECO:0000313" key="2">
    <source>
        <dbReference type="Proteomes" id="UP001056120"/>
    </source>
</evidence>
<organism evidence="1 2">
    <name type="scientific">Smallanthus sonchifolius</name>
    <dbReference type="NCBI Taxonomy" id="185202"/>
    <lineage>
        <taxon>Eukaryota</taxon>
        <taxon>Viridiplantae</taxon>
        <taxon>Streptophyta</taxon>
        <taxon>Embryophyta</taxon>
        <taxon>Tracheophyta</taxon>
        <taxon>Spermatophyta</taxon>
        <taxon>Magnoliopsida</taxon>
        <taxon>eudicotyledons</taxon>
        <taxon>Gunneridae</taxon>
        <taxon>Pentapetalae</taxon>
        <taxon>asterids</taxon>
        <taxon>campanulids</taxon>
        <taxon>Asterales</taxon>
        <taxon>Asteraceae</taxon>
        <taxon>Asteroideae</taxon>
        <taxon>Heliantheae alliance</taxon>
        <taxon>Millerieae</taxon>
        <taxon>Smallanthus</taxon>
    </lineage>
</organism>
<reference evidence="2" key="1">
    <citation type="journal article" date="2022" name="Mol. Ecol. Resour.">
        <title>The genomes of chicory, endive, great burdock and yacon provide insights into Asteraceae palaeo-polyploidization history and plant inulin production.</title>
        <authorList>
            <person name="Fan W."/>
            <person name="Wang S."/>
            <person name="Wang H."/>
            <person name="Wang A."/>
            <person name="Jiang F."/>
            <person name="Liu H."/>
            <person name="Zhao H."/>
            <person name="Xu D."/>
            <person name="Zhang Y."/>
        </authorList>
    </citation>
    <scope>NUCLEOTIDE SEQUENCE [LARGE SCALE GENOMIC DNA]</scope>
    <source>
        <strain evidence="2">cv. Yunnan</strain>
    </source>
</reference>
<dbReference type="Proteomes" id="UP001056120">
    <property type="component" value="Linkage Group LG18"/>
</dbReference>
<keyword evidence="2" id="KW-1185">Reference proteome</keyword>
<name>A0ACB9E8I5_9ASTR</name>
<reference evidence="1 2" key="2">
    <citation type="journal article" date="2022" name="Mol. Ecol. Resour.">
        <title>The genomes of chicory, endive, great burdock and yacon provide insights into Asteraceae paleo-polyploidization history and plant inulin production.</title>
        <authorList>
            <person name="Fan W."/>
            <person name="Wang S."/>
            <person name="Wang H."/>
            <person name="Wang A."/>
            <person name="Jiang F."/>
            <person name="Liu H."/>
            <person name="Zhao H."/>
            <person name="Xu D."/>
            <person name="Zhang Y."/>
        </authorList>
    </citation>
    <scope>NUCLEOTIDE SEQUENCE [LARGE SCALE GENOMIC DNA]</scope>
    <source>
        <strain evidence="2">cv. Yunnan</strain>
        <tissue evidence="1">Leaves</tissue>
    </source>
</reference>
<sequence length="111" mass="12621">MEVALQLIQLSGESDADLLYPHELSNSASEASTTASKRRRRRRNEIVNDAASTTSFITPWFHDDDGVAGSRRKRKKYRSVVEIYESDFVVDDCKSDLTVDFVVKSKEFDTN</sequence>
<comment type="caution">
    <text evidence="1">The sequence shown here is derived from an EMBL/GenBank/DDBJ whole genome shotgun (WGS) entry which is preliminary data.</text>
</comment>
<dbReference type="EMBL" id="CM042035">
    <property type="protein sequence ID" value="KAI3755249.1"/>
    <property type="molecule type" value="Genomic_DNA"/>
</dbReference>
<accession>A0ACB9E8I5</accession>
<protein>
    <submittedName>
        <fullName evidence="1">Uncharacterized protein</fullName>
    </submittedName>
</protein>
<proteinExistence type="predicted"/>